<comment type="caution">
    <text evidence="3">The sequence shown here is derived from an EMBL/GenBank/DDBJ whole genome shotgun (WGS) entry which is preliminary data.</text>
</comment>
<dbReference type="PANTHER" id="PTHR11177">
    <property type="entry name" value="CHITINASE"/>
    <property type="match status" value="1"/>
</dbReference>
<keyword evidence="4" id="KW-1185">Reference proteome</keyword>
<dbReference type="EMBL" id="JAJSOF020000013">
    <property type="protein sequence ID" value="KAJ4443727.1"/>
    <property type="molecule type" value="Genomic_DNA"/>
</dbReference>
<dbReference type="Pfam" id="PF00704">
    <property type="entry name" value="Glyco_hydro_18"/>
    <property type="match status" value="1"/>
</dbReference>
<evidence type="ECO:0000259" key="2">
    <source>
        <dbReference type="PROSITE" id="PS51910"/>
    </source>
</evidence>
<protein>
    <recommendedName>
        <fullName evidence="2">GH18 domain-containing protein</fullName>
    </recommendedName>
</protein>
<evidence type="ECO:0000313" key="4">
    <source>
        <dbReference type="Proteomes" id="UP001148838"/>
    </source>
</evidence>
<dbReference type="InterPro" id="IPR017853">
    <property type="entry name" value="GH"/>
</dbReference>
<dbReference type="InterPro" id="IPR050314">
    <property type="entry name" value="Glycosyl_Hydrlase_18"/>
</dbReference>
<name>A0ABQ8TB06_PERAM</name>
<proteinExistence type="predicted"/>
<feature type="region of interest" description="Disordered" evidence="1">
    <location>
        <begin position="1"/>
        <end position="20"/>
    </location>
</feature>
<dbReference type="PANTHER" id="PTHR11177:SF235">
    <property type="entry name" value="CHITINASE-LIKE PROTEIN IDGF1-RELATED"/>
    <property type="match status" value="1"/>
</dbReference>
<dbReference type="PROSITE" id="PS51910">
    <property type="entry name" value="GH18_2"/>
    <property type="match status" value="1"/>
</dbReference>
<dbReference type="Proteomes" id="UP001148838">
    <property type="component" value="Unassembled WGS sequence"/>
</dbReference>
<gene>
    <name evidence="3" type="ORF">ANN_05477</name>
</gene>
<dbReference type="SUPFAM" id="SSF54556">
    <property type="entry name" value="Chitinase insertion domain"/>
    <property type="match status" value="1"/>
</dbReference>
<dbReference type="InterPro" id="IPR001223">
    <property type="entry name" value="Glyco_hydro18_cat"/>
</dbReference>
<dbReference type="SUPFAM" id="SSF51445">
    <property type="entry name" value="(Trans)glycosidases"/>
    <property type="match status" value="1"/>
</dbReference>
<evidence type="ECO:0000256" key="1">
    <source>
        <dbReference type="SAM" id="MobiDB-lite"/>
    </source>
</evidence>
<evidence type="ECO:0000313" key="3">
    <source>
        <dbReference type="EMBL" id="KAJ4443727.1"/>
    </source>
</evidence>
<organism evidence="3 4">
    <name type="scientific">Periplaneta americana</name>
    <name type="common">American cockroach</name>
    <name type="synonym">Blatta americana</name>
    <dbReference type="NCBI Taxonomy" id="6978"/>
    <lineage>
        <taxon>Eukaryota</taxon>
        <taxon>Metazoa</taxon>
        <taxon>Ecdysozoa</taxon>
        <taxon>Arthropoda</taxon>
        <taxon>Hexapoda</taxon>
        <taxon>Insecta</taxon>
        <taxon>Pterygota</taxon>
        <taxon>Neoptera</taxon>
        <taxon>Polyneoptera</taxon>
        <taxon>Dictyoptera</taxon>
        <taxon>Blattodea</taxon>
        <taxon>Blattoidea</taxon>
        <taxon>Blattidae</taxon>
        <taxon>Blattinae</taxon>
        <taxon>Periplaneta</taxon>
    </lineage>
</organism>
<feature type="domain" description="GH18" evidence="2">
    <location>
        <begin position="12"/>
        <end position="452"/>
    </location>
</feature>
<dbReference type="Gene3D" id="3.10.50.10">
    <property type="match status" value="1"/>
</dbReference>
<accession>A0ABQ8TB06</accession>
<reference evidence="3 4" key="1">
    <citation type="journal article" date="2022" name="Allergy">
        <title>Genome assembly and annotation of Periplaneta americana reveal a comprehensive cockroach allergen profile.</title>
        <authorList>
            <person name="Wang L."/>
            <person name="Xiong Q."/>
            <person name="Saelim N."/>
            <person name="Wang L."/>
            <person name="Nong W."/>
            <person name="Wan A.T."/>
            <person name="Shi M."/>
            <person name="Liu X."/>
            <person name="Cao Q."/>
            <person name="Hui J.H.L."/>
            <person name="Sookrung N."/>
            <person name="Leung T.F."/>
            <person name="Tungtrongchitr A."/>
            <person name="Tsui S.K.W."/>
        </authorList>
    </citation>
    <scope>NUCLEOTIDE SEQUENCE [LARGE SCALE GENOMIC DNA]</scope>
    <source>
        <strain evidence="3">PWHHKU_190912</strain>
    </source>
</reference>
<dbReference type="InterPro" id="IPR011583">
    <property type="entry name" value="Chitinase_II/V-like_cat"/>
</dbReference>
<sequence>MAGLCEGSNEPPGSLKARTGKMEAPADIEAALPTCTHLVYGYAVIDSSNHKLVPLDEYQELDSGKGYYRTVTSLKKRYPGLNILLSVGGQADPDKEKYNEVLESEDKRKAFVSSARTLLRQYAFDGLDLAWQFPEIRVKKDRGTFGSLWHSLKKTVGLAHSHKDEKEEEHRTGFTALVKDLKSSLKPDGLLLTAALLSNVDPAAYYEVDKIMPNLDFLSVQAFNYTSPERKPDEADYPAALYQAGGRELNHTADGTIRWFLEKGASDNPPLFELTTIQLLRVLCSCKKVLHCLFSQFYLGLILASKLILGISSFGQSWKLNGDSKISGVPPIGAEGPGEAGPQTKTPGLLSYPEVCSLLPNPNSKSSTAPHLLRRVSDPSHKLGSYAFRLPDSSAEGLWVAYEDPDTAGYKGAYVKNKGLGGIALWDLSLDDFRGLCSGERFPILKAAKNHL</sequence>
<dbReference type="SMART" id="SM00636">
    <property type="entry name" value="Glyco_18"/>
    <property type="match status" value="1"/>
</dbReference>
<dbReference type="InterPro" id="IPR029070">
    <property type="entry name" value="Chitinase_insertion_sf"/>
</dbReference>
<dbReference type="Gene3D" id="3.20.20.80">
    <property type="entry name" value="Glycosidases"/>
    <property type="match status" value="1"/>
</dbReference>